<dbReference type="AlphaFoldDB" id="A0A8I2YRD9"/>
<evidence type="ECO:0000313" key="3">
    <source>
        <dbReference type="EMBL" id="KAG6376482.1"/>
    </source>
</evidence>
<proteinExistence type="predicted"/>
<evidence type="ECO:0000313" key="4">
    <source>
        <dbReference type="Proteomes" id="UP000683000"/>
    </source>
</evidence>
<dbReference type="EMBL" id="JAGFBS010000012">
    <property type="protein sequence ID" value="KAG6376482.1"/>
    <property type="molecule type" value="Genomic_DNA"/>
</dbReference>
<name>A0A8I2YRD9_9AGAM</name>
<evidence type="ECO:0000259" key="2">
    <source>
        <dbReference type="Pfam" id="PF20639"/>
    </source>
</evidence>
<sequence length="889" mass="99264">MEHWPGHERLERPQTTDEQKDKSKQKEHRVESNIWRWPHLEHGSIGRTTLLLKDGRLKWSSVVDTSHDGCLLGGPVKVFPETRSPQVNTHEHSTRQRTEKGIQYLRAYFPDADFPSELLGGTLEEDAMERRRLNAFDPLLGNLLEIIPCHHTQSESIVVFPMGELGRELNISRFSSDGSGNMVFNPAGSPSFAFETPILQISSAVKPSEWIATPFSALLIRTHTSSSLLRLEGSRVTRVLDIARSETGGIPIVDSRILASGPDIVVVNRSGNVYKCNTYHGGKAMQLVRTHESDNDDRFWQLGITRRDDECFLASCNAIRHIDLRSAGSASNVFSLDHPSTIVTSFESPLHDYISRITTTADVIWLDDRFRGRPLLSYKHNRSFDRTLRVLTANLSGASLSLLTSQRNGFVTLYDVNRGSNRLLHCNSVPSCLPHNDNVSMFAAYDGHALVALPSDTELTFFRLCQRGSIHRQQIGFARLDEDRPGSVREGHVTHQWGEDVQALDKEVDQLHTDFGPAGERHYTEVNLRGAYENMFAIADDIQESMDQDEFKDMLARLPDVWRDTEEIADTMLTTFDVISGIADGNGHTSHADFLAGTNLNSKQVFDALTRGQVATEKLAGPAQWHYDIQNTSIPALRHHPINCNALNDYLKKLNLVSETERHDSSMQRETEAREQLVVDLVLSNDVYSARQFSKHHFAAGEATSNAGARPMEMSYSEELSEVKFGYFRPIRKAGANHYTDGNQDGEQDSGVSSPLGVRLLLAEWELGTDPKDYTYRDPYGVADIDEQPIPQYRKPLVAPSMTQKKQMPPQRPPAVIAVATQPPVVHAVERAAPTAGSQPVQRTHSQQFDVALEAFSQEPMMSTQVLPGPFGGRPAAGKKPVKKRIGGF</sequence>
<feature type="compositionally biased region" description="Basic residues" evidence="1">
    <location>
        <begin position="880"/>
        <end position="889"/>
    </location>
</feature>
<evidence type="ECO:0000256" key="1">
    <source>
        <dbReference type="SAM" id="MobiDB-lite"/>
    </source>
</evidence>
<dbReference type="OrthoDB" id="2382881at2759"/>
<dbReference type="InterPro" id="IPR019350">
    <property type="entry name" value="RNA_pol_I-sp_TIF_RRN6-like"/>
</dbReference>
<comment type="caution">
    <text evidence="3">The sequence shown here is derived from an EMBL/GenBank/DDBJ whole genome shotgun (WGS) entry which is preliminary data.</text>
</comment>
<feature type="domain" description="RRN6 K-rich C-terminal" evidence="2">
    <location>
        <begin position="761"/>
        <end position="889"/>
    </location>
</feature>
<protein>
    <recommendedName>
        <fullName evidence="2">RRN6 K-rich C-terminal domain-containing protein</fullName>
    </recommendedName>
</protein>
<feature type="region of interest" description="Disordered" evidence="1">
    <location>
        <begin position="867"/>
        <end position="889"/>
    </location>
</feature>
<dbReference type="PANTHER" id="PTHR28221:SF2">
    <property type="entry name" value="RNA POLYMERASE I-SPECIFIC TRANSCRIPTION INITIATION FACTOR RRN6"/>
    <property type="match status" value="1"/>
</dbReference>
<accession>A0A8I2YRD9</accession>
<keyword evidence="4" id="KW-1185">Reference proteome</keyword>
<dbReference type="Proteomes" id="UP000683000">
    <property type="component" value="Unassembled WGS sequence"/>
</dbReference>
<feature type="region of interest" description="Disordered" evidence="1">
    <location>
        <begin position="1"/>
        <end position="30"/>
    </location>
</feature>
<dbReference type="Pfam" id="PF20639">
    <property type="entry name" value="Rrn6_K-rich"/>
    <property type="match status" value="1"/>
</dbReference>
<dbReference type="InterPro" id="IPR048536">
    <property type="entry name" value="Rrn6_K-rich"/>
</dbReference>
<organism evidence="3 4">
    <name type="scientific">Boletus reticuloceps</name>
    <dbReference type="NCBI Taxonomy" id="495285"/>
    <lineage>
        <taxon>Eukaryota</taxon>
        <taxon>Fungi</taxon>
        <taxon>Dikarya</taxon>
        <taxon>Basidiomycota</taxon>
        <taxon>Agaricomycotina</taxon>
        <taxon>Agaricomycetes</taxon>
        <taxon>Agaricomycetidae</taxon>
        <taxon>Boletales</taxon>
        <taxon>Boletineae</taxon>
        <taxon>Boletaceae</taxon>
        <taxon>Boletoideae</taxon>
        <taxon>Boletus</taxon>
    </lineage>
</organism>
<gene>
    <name evidence="3" type="ORF">JVT61DRAFT_2475</name>
</gene>
<dbReference type="PANTHER" id="PTHR28221">
    <property type="entry name" value="RNA POLYMERASE I-SPECIFIC TRANSCRIPTION INITIATION FACTOR RRN6"/>
    <property type="match status" value="1"/>
</dbReference>
<reference evidence="3" key="1">
    <citation type="submission" date="2021-03" db="EMBL/GenBank/DDBJ databases">
        <title>Evolutionary innovations through gain and loss of genes in the ectomycorrhizal Boletales.</title>
        <authorList>
            <person name="Wu G."/>
            <person name="Miyauchi S."/>
            <person name="Morin E."/>
            <person name="Yang Z.-L."/>
            <person name="Xu J."/>
            <person name="Martin F.M."/>
        </authorList>
    </citation>
    <scope>NUCLEOTIDE SEQUENCE</scope>
    <source>
        <strain evidence="3">BR01</strain>
    </source>
</reference>